<dbReference type="Proteomes" id="UP000092716">
    <property type="component" value="Chromosome 13"/>
</dbReference>
<feature type="compositionally biased region" description="Polar residues" evidence="1">
    <location>
        <begin position="343"/>
        <end position="357"/>
    </location>
</feature>
<name>A0A1B1E5W1_9APIC</name>
<evidence type="ECO:0000256" key="1">
    <source>
        <dbReference type="SAM" id="MobiDB-lite"/>
    </source>
</evidence>
<reference evidence="3" key="1">
    <citation type="submission" date="2016-06" db="EMBL/GenBank/DDBJ databases">
        <title>First high quality genome sequence of Plasmodium coatneyi using continuous long reads from single molecule, real-time sequencing.</title>
        <authorList>
            <person name="Chien J.-T."/>
            <person name="Pakala S.B."/>
            <person name="Geraldo J.A."/>
            <person name="Lapp S.A."/>
            <person name="Barnwell J.W."/>
            <person name="Kissinger J.C."/>
            <person name="Galinski M.R."/>
            <person name="Humphrey J.C."/>
        </authorList>
    </citation>
    <scope>NUCLEOTIDE SEQUENCE [LARGE SCALE GENOMIC DNA]</scope>
    <source>
        <strain evidence="3">Hackeri</strain>
    </source>
</reference>
<feature type="region of interest" description="Disordered" evidence="1">
    <location>
        <begin position="334"/>
        <end position="379"/>
    </location>
</feature>
<evidence type="ECO:0000313" key="2">
    <source>
        <dbReference type="EMBL" id="ANQ10422.1"/>
    </source>
</evidence>
<dbReference type="EMBL" id="CP016251">
    <property type="protein sequence ID" value="ANQ10422.1"/>
    <property type="molecule type" value="Genomic_DNA"/>
</dbReference>
<organism evidence="2 3">
    <name type="scientific">Plasmodium coatneyi</name>
    <dbReference type="NCBI Taxonomy" id="208452"/>
    <lineage>
        <taxon>Eukaryota</taxon>
        <taxon>Sar</taxon>
        <taxon>Alveolata</taxon>
        <taxon>Apicomplexa</taxon>
        <taxon>Aconoidasida</taxon>
        <taxon>Haemosporida</taxon>
        <taxon>Plasmodiidae</taxon>
        <taxon>Plasmodium</taxon>
    </lineage>
</organism>
<accession>A0A1B1E5W1</accession>
<proteinExistence type="predicted"/>
<gene>
    <name evidence="2" type="ORF">PCOAH_00048870</name>
</gene>
<dbReference type="KEGG" id="pcot:PCOAH_00048870"/>
<keyword evidence="3" id="KW-1185">Reference proteome</keyword>
<dbReference type="GeneID" id="30911618"/>
<dbReference type="RefSeq" id="XP_019917117.1">
    <property type="nucleotide sequence ID" value="XM_020061670.1"/>
</dbReference>
<dbReference type="OrthoDB" id="10557057at2759"/>
<protein>
    <submittedName>
        <fullName evidence="2">KIR-like protein</fullName>
    </submittedName>
</protein>
<evidence type="ECO:0000313" key="3">
    <source>
        <dbReference type="Proteomes" id="UP000092716"/>
    </source>
</evidence>
<sequence length="379" mass="42450">MKILFLKYFIHSIIKSKKGKKEKYIYRSPQKKDTFPSYKDYYEKFESGKDKSGNCIQECTDNMNKLGTLESKVGHHSGKVKGAVCCANKMYTEKGKTPSNSEPYHFLYYWIGDLLSKSNKLSNVFHSDINNICMAIKNYCGNNHVCVIPCDYPTKAIFNSQKTIFDNSYDYSTIKEKVLEDGGNCEGEWSKYRQKVSEACTTVRQYCAGEGNGEKHEYCKEFKGKYMDHCNMVNLLELNCELKSLRESMAHAAQAAQTEASSIANDAVSKATTTASLTSSMVAVGLQTILLLLYKYKPWSSWFGNHSSGKRKRRSSGRDIAAFAEDSSTYDSASESIVGDSAADSSTIRSTAYTRQPNRGERGENNTAGHRNSIGYGSM</sequence>
<dbReference type="VEuPathDB" id="PlasmoDB:PCOAH_00048870"/>
<dbReference type="AlphaFoldDB" id="A0A1B1E5W1"/>